<dbReference type="InterPro" id="IPR036135">
    <property type="entry name" value="MoeA_linker/N_sf"/>
</dbReference>
<dbReference type="PANTHER" id="PTHR10192:SF16">
    <property type="entry name" value="MOLYBDOPTERIN MOLYBDENUMTRANSFERASE"/>
    <property type="match status" value="1"/>
</dbReference>
<comment type="similarity">
    <text evidence="3 6">Belongs to the MoeA family.</text>
</comment>
<evidence type="ECO:0000256" key="4">
    <source>
        <dbReference type="ARBA" id="ARBA00023150"/>
    </source>
</evidence>
<dbReference type="InterPro" id="IPR036425">
    <property type="entry name" value="MoaB/Mog-like_dom_sf"/>
</dbReference>
<keyword evidence="6" id="KW-0460">Magnesium</keyword>
<dbReference type="GO" id="GO:0006777">
    <property type="term" value="P:Mo-molybdopterin cofactor biosynthetic process"/>
    <property type="evidence" value="ECO:0007669"/>
    <property type="project" value="UniProtKB-UniRule"/>
</dbReference>
<dbReference type="CDD" id="cd00887">
    <property type="entry name" value="MoeA"/>
    <property type="match status" value="1"/>
</dbReference>
<dbReference type="SUPFAM" id="SSF63882">
    <property type="entry name" value="MoeA N-terminal region -like"/>
    <property type="match status" value="1"/>
</dbReference>
<dbReference type="SMART" id="SM00852">
    <property type="entry name" value="MoCF_biosynth"/>
    <property type="match status" value="1"/>
</dbReference>
<dbReference type="InterPro" id="IPR008284">
    <property type="entry name" value="MoCF_biosynth_CS"/>
</dbReference>
<sequence>MTFNYLENRDLDQALFDYLSLLAKSVKCEKEKIPVTESLARVTSDAVYAALSCPHYLASAMDGIAVRVEDTFGASARRPVLLTEGEDFLPIDTGDPIPEGYDGVIMIEDVIPQENGRVKIIVPARPFQHIRQIGEDMCQREMIVPSGMLIRPQEIGALLASGIISVSVWKKPLVGIIPTGDEIVEPAAAPEKGQILECNSAVFSAMIALWGGRSKIYEIIADDCEVMKRGMLQASRDCDMVLVIAGSSAGRDDYTNTVIAECGTVCCHGLAIKPGKPAILGIVEAKPVIGIPGYPVSGIIVMENVVKEVFSLYTGISPSSPQKVSAFLARTLLSSLKYREFKQVRLGRIGKRLTALPISSGAGVLSSSVKADGMLTIPQNCEGYERGSTVEIELLRSAEEIERNIVLTGSHDPLVDELNDLIRRKGPGHSLASTHVGSLNGIMALKAGETHVAGIHLLDEKDGAYNISFLKKYLDLSRIVLIKGVTRRQGLLIAPENPLKIKGVADLAASGVRYVNRQKGSGTRLLFDYLVKQEGVSPRDIYGYAREEFTHISVAAQIAEQTADAGLAIYGVARIYGLHFIPVWEEEYDFVLSKEFYESFAGRLFLSVLKSEALKERLARLGGYGTGRIGEVEPFENSR</sequence>
<dbReference type="InterPro" id="IPR024370">
    <property type="entry name" value="PBP_domain"/>
</dbReference>
<accession>A0A2G6E3M1</accession>
<keyword evidence="6" id="KW-0500">Molybdenum</keyword>
<name>A0A2G6E3M1_9BACT</name>
<gene>
    <name evidence="8" type="ORF">CSB45_11790</name>
</gene>
<keyword evidence="4 6" id="KW-0501">Molybdenum cofactor biosynthesis</keyword>
<dbReference type="NCBIfam" id="NF011068">
    <property type="entry name" value="PRK14498.1"/>
    <property type="match status" value="1"/>
</dbReference>
<dbReference type="GO" id="GO:0005829">
    <property type="term" value="C:cytosol"/>
    <property type="evidence" value="ECO:0007669"/>
    <property type="project" value="TreeGrafter"/>
</dbReference>
<dbReference type="Proteomes" id="UP000229740">
    <property type="component" value="Unassembled WGS sequence"/>
</dbReference>
<dbReference type="SUPFAM" id="SSF53218">
    <property type="entry name" value="Molybdenum cofactor biosynthesis proteins"/>
    <property type="match status" value="1"/>
</dbReference>
<comment type="catalytic activity">
    <reaction evidence="5">
        <text>adenylyl-molybdopterin + molybdate = Mo-molybdopterin + AMP + H(+)</text>
        <dbReference type="Rhea" id="RHEA:35047"/>
        <dbReference type="ChEBI" id="CHEBI:15378"/>
        <dbReference type="ChEBI" id="CHEBI:36264"/>
        <dbReference type="ChEBI" id="CHEBI:62727"/>
        <dbReference type="ChEBI" id="CHEBI:71302"/>
        <dbReference type="ChEBI" id="CHEBI:456215"/>
        <dbReference type="EC" id="2.10.1.1"/>
    </reaction>
</comment>
<dbReference type="Gene3D" id="3.90.105.10">
    <property type="entry name" value="Molybdopterin biosynthesis moea protein, domain 2"/>
    <property type="match status" value="1"/>
</dbReference>
<proteinExistence type="inferred from homology"/>
<dbReference type="Pfam" id="PF03454">
    <property type="entry name" value="MoeA_C"/>
    <property type="match status" value="1"/>
</dbReference>
<dbReference type="Gene3D" id="2.40.340.10">
    <property type="entry name" value="MoeA, C-terminal, domain IV"/>
    <property type="match status" value="1"/>
</dbReference>
<dbReference type="GO" id="GO:0046872">
    <property type="term" value="F:metal ion binding"/>
    <property type="evidence" value="ECO:0007669"/>
    <property type="project" value="UniProtKB-UniRule"/>
</dbReference>
<comment type="function">
    <text evidence="1 6">Catalyzes the insertion of molybdate into adenylated molybdopterin with the concomitant release of AMP.</text>
</comment>
<keyword evidence="6" id="KW-0808">Transferase</keyword>
<feature type="domain" description="MoaB/Mog" evidence="7">
    <location>
        <begin position="175"/>
        <end position="313"/>
    </location>
</feature>
<comment type="cofactor">
    <cofactor evidence="6">
        <name>Mg(2+)</name>
        <dbReference type="ChEBI" id="CHEBI:18420"/>
    </cofactor>
</comment>
<dbReference type="EC" id="2.10.1.1" evidence="6"/>
<evidence type="ECO:0000259" key="7">
    <source>
        <dbReference type="SMART" id="SM00852"/>
    </source>
</evidence>
<evidence type="ECO:0000256" key="6">
    <source>
        <dbReference type="RuleBase" id="RU365090"/>
    </source>
</evidence>
<dbReference type="InterPro" id="IPR038987">
    <property type="entry name" value="MoeA-like"/>
</dbReference>
<dbReference type="InterPro" id="IPR005110">
    <property type="entry name" value="MoeA_linker/N"/>
</dbReference>
<dbReference type="Pfam" id="PF03453">
    <property type="entry name" value="MoeA_N"/>
    <property type="match status" value="1"/>
</dbReference>
<dbReference type="SUPFAM" id="SSF53850">
    <property type="entry name" value="Periplasmic binding protein-like II"/>
    <property type="match status" value="1"/>
</dbReference>
<dbReference type="Pfam" id="PF12727">
    <property type="entry name" value="PBP_like"/>
    <property type="match status" value="1"/>
</dbReference>
<dbReference type="Pfam" id="PF00994">
    <property type="entry name" value="MoCF_biosynth"/>
    <property type="match status" value="1"/>
</dbReference>
<dbReference type="InterPro" id="IPR001453">
    <property type="entry name" value="MoaB/Mog_dom"/>
</dbReference>
<reference evidence="8 9" key="1">
    <citation type="submission" date="2017-10" db="EMBL/GenBank/DDBJ databases">
        <title>Novel microbial diversity and functional potential in the marine mammal oral microbiome.</title>
        <authorList>
            <person name="Dudek N.K."/>
            <person name="Sun C.L."/>
            <person name="Burstein D."/>
            <person name="Kantor R.S."/>
            <person name="Aliaga Goltsman D.S."/>
            <person name="Bik E.M."/>
            <person name="Thomas B.C."/>
            <person name="Banfield J.F."/>
            <person name="Relman D.A."/>
        </authorList>
    </citation>
    <scope>NUCLEOTIDE SEQUENCE [LARGE SCALE GENOMIC DNA]</scope>
    <source>
        <strain evidence="8">DOLZORAL124_49_17</strain>
    </source>
</reference>
<evidence type="ECO:0000313" key="9">
    <source>
        <dbReference type="Proteomes" id="UP000229740"/>
    </source>
</evidence>
<dbReference type="PROSITE" id="PS01079">
    <property type="entry name" value="MOCF_BIOSYNTHESIS_2"/>
    <property type="match status" value="1"/>
</dbReference>
<dbReference type="PANTHER" id="PTHR10192">
    <property type="entry name" value="MOLYBDOPTERIN BIOSYNTHESIS PROTEIN"/>
    <property type="match status" value="1"/>
</dbReference>
<dbReference type="SUPFAM" id="SSF63867">
    <property type="entry name" value="MoeA C-terminal domain-like"/>
    <property type="match status" value="1"/>
</dbReference>
<dbReference type="Gene3D" id="3.40.980.10">
    <property type="entry name" value="MoaB/Mog-like domain"/>
    <property type="match status" value="1"/>
</dbReference>
<evidence type="ECO:0000256" key="1">
    <source>
        <dbReference type="ARBA" id="ARBA00002901"/>
    </source>
</evidence>
<dbReference type="Gene3D" id="2.170.190.11">
    <property type="entry name" value="Molybdopterin biosynthesis moea protein, domain 3"/>
    <property type="match status" value="1"/>
</dbReference>
<dbReference type="EMBL" id="PDPS01000035">
    <property type="protein sequence ID" value="PID56358.1"/>
    <property type="molecule type" value="Genomic_DNA"/>
</dbReference>
<evidence type="ECO:0000256" key="2">
    <source>
        <dbReference type="ARBA" id="ARBA00005046"/>
    </source>
</evidence>
<dbReference type="AlphaFoldDB" id="A0A2G6E3M1"/>
<keyword evidence="6" id="KW-0479">Metal-binding</keyword>
<protein>
    <recommendedName>
        <fullName evidence="6">Molybdopterin molybdenumtransferase</fullName>
        <ecNumber evidence="6">2.10.1.1</ecNumber>
    </recommendedName>
</protein>
<dbReference type="UniPathway" id="UPA00344"/>
<organism evidence="8 9">
    <name type="scientific">candidate division KSB3 bacterium</name>
    <dbReference type="NCBI Taxonomy" id="2044937"/>
    <lineage>
        <taxon>Bacteria</taxon>
        <taxon>candidate division KSB3</taxon>
    </lineage>
</organism>
<comment type="caution">
    <text evidence="8">The sequence shown here is derived from an EMBL/GenBank/DDBJ whole genome shotgun (WGS) entry which is preliminary data.</text>
</comment>
<dbReference type="InterPro" id="IPR005111">
    <property type="entry name" value="MoeA_C_domain_IV"/>
</dbReference>
<evidence type="ECO:0000313" key="8">
    <source>
        <dbReference type="EMBL" id="PID56358.1"/>
    </source>
</evidence>
<evidence type="ECO:0000256" key="5">
    <source>
        <dbReference type="ARBA" id="ARBA00047317"/>
    </source>
</evidence>
<dbReference type="InterPro" id="IPR036688">
    <property type="entry name" value="MoeA_C_domain_IV_sf"/>
</dbReference>
<dbReference type="GO" id="GO:0061599">
    <property type="term" value="F:molybdopterin molybdotransferase activity"/>
    <property type="evidence" value="ECO:0007669"/>
    <property type="project" value="UniProtKB-UniRule"/>
</dbReference>
<comment type="pathway">
    <text evidence="2 6">Cofactor biosynthesis; molybdopterin biosynthesis.</text>
</comment>
<evidence type="ECO:0000256" key="3">
    <source>
        <dbReference type="ARBA" id="ARBA00010763"/>
    </source>
</evidence>